<dbReference type="STRING" id="416944.SAMN05421548_12314"/>
<dbReference type="AlphaFoldDB" id="A0A1G6WHE0"/>
<organism evidence="1 2">
    <name type="scientific">Paraburkholderia lycopersici</name>
    <dbReference type="NCBI Taxonomy" id="416944"/>
    <lineage>
        <taxon>Bacteria</taxon>
        <taxon>Pseudomonadati</taxon>
        <taxon>Pseudomonadota</taxon>
        <taxon>Betaproteobacteria</taxon>
        <taxon>Burkholderiales</taxon>
        <taxon>Burkholderiaceae</taxon>
        <taxon>Paraburkholderia</taxon>
    </lineage>
</organism>
<dbReference type="EMBL" id="FMYQ01000023">
    <property type="protein sequence ID" value="SDD65231.1"/>
    <property type="molecule type" value="Genomic_DNA"/>
</dbReference>
<name>A0A1G6WHE0_9BURK</name>
<keyword evidence="2" id="KW-1185">Reference proteome</keyword>
<sequence length="109" mass="12244">MVIVFVIVFVVIEVMASEIARAFMPWMFERTVIGEIFAIRRIYTKPSFCAGKNPTFRYYGTRWPRDIKRARPTAPCPFSRPCYSAATTASPIAAVPTCLQSGVTMSAVR</sequence>
<protein>
    <submittedName>
        <fullName evidence="1">Uncharacterized protein</fullName>
    </submittedName>
</protein>
<accession>A0A1G6WHE0</accession>
<reference evidence="2" key="1">
    <citation type="submission" date="2016-09" db="EMBL/GenBank/DDBJ databases">
        <authorList>
            <person name="Varghese N."/>
            <person name="Submissions S."/>
        </authorList>
    </citation>
    <scope>NUCLEOTIDE SEQUENCE [LARGE SCALE GENOMIC DNA]</scope>
    <source>
        <strain evidence="2">TNe-862</strain>
    </source>
</reference>
<evidence type="ECO:0000313" key="2">
    <source>
        <dbReference type="Proteomes" id="UP000198908"/>
    </source>
</evidence>
<proteinExistence type="predicted"/>
<evidence type="ECO:0000313" key="1">
    <source>
        <dbReference type="EMBL" id="SDD65231.1"/>
    </source>
</evidence>
<dbReference type="Proteomes" id="UP000198908">
    <property type="component" value="Unassembled WGS sequence"/>
</dbReference>
<gene>
    <name evidence="1" type="ORF">SAMN05421548_12314</name>
</gene>